<dbReference type="Pfam" id="PF00071">
    <property type="entry name" value="Ras"/>
    <property type="match status" value="1"/>
</dbReference>
<protein>
    <submittedName>
        <fullName evidence="3">Ras-related protein Rab-44</fullName>
    </submittedName>
</protein>
<dbReference type="Gene3D" id="3.40.50.300">
    <property type="entry name" value="P-loop containing nucleotide triphosphate hydrolases"/>
    <property type="match status" value="1"/>
</dbReference>
<comment type="caution">
    <text evidence="3">The sequence shown here is derived from an EMBL/GenBank/DDBJ whole genome shotgun (WGS) entry which is preliminary data.</text>
</comment>
<evidence type="ECO:0000256" key="1">
    <source>
        <dbReference type="ARBA" id="ARBA00022741"/>
    </source>
</evidence>
<name>A0A444UWJ6_ACIRT</name>
<dbReference type="GO" id="GO:0003924">
    <property type="term" value="F:GTPase activity"/>
    <property type="evidence" value="ECO:0007669"/>
    <property type="project" value="InterPro"/>
</dbReference>
<evidence type="ECO:0000256" key="2">
    <source>
        <dbReference type="ARBA" id="ARBA00023134"/>
    </source>
</evidence>
<dbReference type="EMBL" id="SCEB01006067">
    <property type="protein sequence ID" value="RXM92556.1"/>
    <property type="molecule type" value="Genomic_DNA"/>
</dbReference>
<dbReference type="GO" id="GO:0005525">
    <property type="term" value="F:GTP binding"/>
    <property type="evidence" value="ECO:0007669"/>
    <property type="project" value="UniProtKB-KW"/>
</dbReference>
<keyword evidence="1" id="KW-0547">Nucleotide-binding</keyword>
<evidence type="ECO:0000313" key="3">
    <source>
        <dbReference type="EMBL" id="RXM92556.1"/>
    </source>
</evidence>
<dbReference type="InterPro" id="IPR001806">
    <property type="entry name" value="Small_GTPase"/>
</dbReference>
<dbReference type="PANTHER" id="PTHR47977">
    <property type="entry name" value="RAS-RELATED PROTEIN RAB"/>
    <property type="match status" value="1"/>
</dbReference>
<keyword evidence="2" id="KW-0342">GTP-binding</keyword>
<dbReference type="InterPro" id="IPR027417">
    <property type="entry name" value="P-loop_NTPase"/>
</dbReference>
<dbReference type="SMART" id="SM00175">
    <property type="entry name" value="RAB"/>
    <property type="match status" value="1"/>
</dbReference>
<feature type="non-terminal residue" evidence="3">
    <location>
        <position position="1"/>
    </location>
</feature>
<sequence>LDSCIHTLLIGDRRFVLQLWDTAGQERYHSITKQVFRKADGVVVMYDITSAQSFTAVRYWLTCIQVRPFSAI</sequence>
<proteinExistence type="predicted"/>
<keyword evidence="4" id="KW-1185">Reference proteome</keyword>
<dbReference type="Proteomes" id="UP000289886">
    <property type="component" value="Unassembled WGS sequence"/>
</dbReference>
<dbReference type="PROSITE" id="PS51419">
    <property type="entry name" value="RAB"/>
    <property type="match status" value="1"/>
</dbReference>
<evidence type="ECO:0000313" key="4">
    <source>
        <dbReference type="Proteomes" id="UP000289886"/>
    </source>
</evidence>
<reference evidence="3 4" key="1">
    <citation type="submission" date="2019-01" db="EMBL/GenBank/DDBJ databases">
        <title>Draft Genome and Complete Hox-Cluster Characterization of the Sterlet Sturgeon (Acipenser ruthenus).</title>
        <authorList>
            <person name="Wei Q."/>
        </authorList>
    </citation>
    <scope>NUCLEOTIDE SEQUENCE [LARGE SCALE GENOMIC DNA]</scope>
    <source>
        <strain evidence="3">WHYD16114868_AA</strain>
        <tissue evidence="3">Blood</tissue>
    </source>
</reference>
<gene>
    <name evidence="3" type="ORF">EOD39_20006</name>
</gene>
<organism evidence="3 4">
    <name type="scientific">Acipenser ruthenus</name>
    <name type="common">Sterlet sturgeon</name>
    <dbReference type="NCBI Taxonomy" id="7906"/>
    <lineage>
        <taxon>Eukaryota</taxon>
        <taxon>Metazoa</taxon>
        <taxon>Chordata</taxon>
        <taxon>Craniata</taxon>
        <taxon>Vertebrata</taxon>
        <taxon>Euteleostomi</taxon>
        <taxon>Actinopterygii</taxon>
        <taxon>Chondrostei</taxon>
        <taxon>Acipenseriformes</taxon>
        <taxon>Acipenseridae</taxon>
        <taxon>Acipenser</taxon>
    </lineage>
</organism>
<accession>A0A444UWJ6</accession>
<dbReference type="SUPFAM" id="SSF52540">
    <property type="entry name" value="P-loop containing nucleoside triphosphate hydrolases"/>
    <property type="match status" value="1"/>
</dbReference>
<dbReference type="InterPro" id="IPR050227">
    <property type="entry name" value="Rab"/>
</dbReference>
<dbReference type="AlphaFoldDB" id="A0A444UWJ6"/>